<dbReference type="Proteomes" id="UP000266841">
    <property type="component" value="Unassembled WGS sequence"/>
</dbReference>
<dbReference type="EMBL" id="AGNL01018359">
    <property type="protein sequence ID" value="EJK63255.1"/>
    <property type="molecule type" value="Genomic_DNA"/>
</dbReference>
<evidence type="ECO:0000313" key="2">
    <source>
        <dbReference type="EMBL" id="EJK63255.1"/>
    </source>
</evidence>
<reference evidence="2 3" key="1">
    <citation type="journal article" date="2012" name="Genome Biol.">
        <title>Genome and low-iron response of an oceanic diatom adapted to chronic iron limitation.</title>
        <authorList>
            <person name="Lommer M."/>
            <person name="Specht M."/>
            <person name="Roy A.S."/>
            <person name="Kraemer L."/>
            <person name="Andreson R."/>
            <person name="Gutowska M.A."/>
            <person name="Wolf J."/>
            <person name="Bergner S.V."/>
            <person name="Schilhabel M.B."/>
            <person name="Klostermeier U.C."/>
            <person name="Beiko R.G."/>
            <person name="Rosenstiel P."/>
            <person name="Hippler M."/>
            <person name="Laroche J."/>
        </authorList>
    </citation>
    <scope>NUCLEOTIDE SEQUENCE [LARGE SCALE GENOMIC DNA]</scope>
    <source>
        <strain evidence="2 3">CCMP1005</strain>
    </source>
</reference>
<dbReference type="AlphaFoldDB" id="K0SD36"/>
<protein>
    <submittedName>
        <fullName evidence="2">Uncharacterized protein</fullName>
    </submittedName>
</protein>
<gene>
    <name evidence="2" type="ORF">THAOC_16098</name>
</gene>
<sequence>MTFHGGDGAVGGVNEQGVGQSELPNDGEFRVVLYLIRQQVPSTRGPSDTARVIHICGSGGLADPKSNAIIVPWTPSTSVHPLPHAVKKHPKHIAPPQLPLQYLIIQLKSEHFRRKAPLPLMKLVFETIILAFMGKNGSMMLVKPWPLDNNAWRQILDDGALLLGRARSERLAQSPRQRQQASVAVYGQGWGGGIGLFWGRKAQSPAQILTHEKADGVIEKLLEQQSPQHRAFLFPFPSCATHYSEYKRHFHGQNHLGTKKIWKESVLPDARGARGLALFSSRIPAVWADVFGSFVRCQIGEIRCPQRSSLVSLAGMYHQVYSSALK</sequence>
<accession>K0SD36</accession>
<evidence type="ECO:0000256" key="1">
    <source>
        <dbReference type="SAM" id="MobiDB-lite"/>
    </source>
</evidence>
<comment type="caution">
    <text evidence="2">The sequence shown here is derived from an EMBL/GenBank/DDBJ whole genome shotgun (WGS) entry which is preliminary data.</text>
</comment>
<feature type="compositionally biased region" description="Gly residues" evidence="1">
    <location>
        <begin position="1"/>
        <end position="11"/>
    </location>
</feature>
<name>K0SD36_THAOC</name>
<feature type="region of interest" description="Disordered" evidence="1">
    <location>
        <begin position="1"/>
        <end position="22"/>
    </location>
</feature>
<keyword evidence="3" id="KW-1185">Reference proteome</keyword>
<organism evidence="2 3">
    <name type="scientific">Thalassiosira oceanica</name>
    <name type="common">Marine diatom</name>
    <dbReference type="NCBI Taxonomy" id="159749"/>
    <lineage>
        <taxon>Eukaryota</taxon>
        <taxon>Sar</taxon>
        <taxon>Stramenopiles</taxon>
        <taxon>Ochrophyta</taxon>
        <taxon>Bacillariophyta</taxon>
        <taxon>Coscinodiscophyceae</taxon>
        <taxon>Thalassiosirophycidae</taxon>
        <taxon>Thalassiosirales</taxon>
        <taxon>Thalassiosiraceae</taxon>
        <taxon>Thalassiosira</taxon>
    </lineage>
</organism>
<evidence type="ECO:0000313" key="3">
    <source>
        <dbReference type="Proteomes" id="UP000266841"/>
    </source>
</evidence>
<proteinExistence type="predicted"/>